<feature type="domain" description="Surface-adhesin protein E-like" evidence="2">
    <location>
        <begin position="24"/>
        <end position="127"/>
    </location>
</feature>
<evidence type="ECO:0000256" key="1">
    <source>
        <dbReference type="SAM" id="SignalP"/>
    </source>
</evidence>
<dbReference type="Pfam" id="PF16747">
    <property type="entry name" value="Adhesin_E"/>
    <property type="match status" value="1"/>
</dbReference>
<evidence type="ECO:0000313" key="3">
    <source>
        <dbReference type="EMBL" id="MDZ5454968.1"/>
    </source>
</evidence>
<dbReference type="EMBL" id="JAXOJX010000001">
    <property type="protein sequence ID" value="MDZ5454968.1"/>
    <property type="molecule type" value="Genomic_DNA"/>
</dbReference>
<feature type="signal peptide" evidence="1">
    <location>
        <begin position="1"/>
        <end position="22"/>
    </location>
</feature>
<proteinExistence type="predicted"/>
<keyword evidence="1" id="KW-0732">Signal</keyword>
<geneLocation type="plasmid" evidence="3">
    <name>unnamed</name>
</geneLocation>
<dbReference type="Proteomes" id="UP001293718">
    <property type="component" value="Unassembled WGS sequence"/>
</dbReference>
<accession>A0ABU5IAF6</accession>
<name>A0ABU5IAF6_9BURK</name>
<sequence length="129" mass="14116">MNKARGVLLLAAAIAVGAPAWGHWTAFGEDESKAVWYVDPDSIRTTGVLREVWAMKDMVEPEIDFDLSKLFLVEVDCQGRRQRLLQHQSYRGRMGGGEPTRGGMMFGDWMAIAPGTVGSSLSKAVCSRG</sequence>
<gene>
    <name evidence="3" type="ORF">SM757_00130</name>
</gene>
<reference evidence="3 4" key="1">
    <citation type="submission" date="2023-11" db="EMBL/GenBank/DDBJ databases">
        <title>Draft genome of Azohydromonas lata strain H1 (DSM1123), a polyhydroxyalkanoate producer.</title>
        <authorList>
            <person name="Traversa D."/>
            <person name="D'Addabbo P."/>
            <person name="Pazzani C."/>
            <person name="Manzari C."/>
            <person name="Chiara M."/>
            <person name="Scrascia M."/>
        </authorList>
    </citation>
    <scope>NUCLEOTIDE SEQUENCE [LARGE SCALE GENOMIC DNA]</scope>
    <source>
        <strain evidence="3 4">H1</strain>
        <plasmid evidence="3">unnamed</plasmid>
    </source>
</reference>
<keyword evidence="4" id="KW-1185">Reference proteome</keyword>
<feature type="chain" id="PRO_5047259346" description="Surface-adhesin protein E-like domain-containing protein" evidence="1">
    <location>
        <begin position="23"/>
        <end position="129"/>
    </location>
</feature>
<evidence type="ECO:0000313" key="4">
    <source>
        <dbReference type="Proteomes" id="UP001293718"/>
    </source>
</evidence>
<dbReference type="InterPro" id="IPR031939">
    <property type="entry name" value="Adhesin_E-like"/>
</dbReference>
<comment type="caution">
    <text evidence="3">The sequence shown here is derived from an EMBL/GenBank/DDBJ whole genome shotgun (WGS) entry which is preliminary data.</text>
</comment>
<protein>
    <recommendedName>
        <fullName evidence="2">Surface-adhesin protein E-like domain-containing protein</fullName>
    </recommendedName>
</protein>
<organism evidence="3 4">
    <name type="scientific">Azohydromonas lata</name>
    <dbReference type="NCBI Taxonomy" id="45677"/>
    <lineage>
        <taxon>Bacteria</taxon>
        <taxon>Pseudomonadati</taxon>
        <taxon>Pseudomonadota</taxon>
        <taxon>Betaproteobacteria</taxon>
        <taxon>Burkholderiales</taxon>
        <taxon>Sphaerotilaceae</taxon>
        <taxon>Azohydromonas</taxon>
    </lineage>
</organism>
<evidence type="ECO:0000259" key="2">
    <source>
        <dbReference type="Pfam" id="PF16747"/>
    </source>
</evidence>
<keyword evidence="3" id="KW-0614">Plasmid</keyword>
<dbReference type="RefSeq" id="WP_322464068.1">
    <property type="nucleotide sequence ID" value="NZ_JAXOJX010000001.1"/>
</dbReference>